<dbReference type="InterPro" id="IPR036388">
    <property type="entry name" value="WH-like_DNA-bd_sf"/>
</dbReference>
<dbReference type="Proteomes" id="UP000566813">
    <property type="component" value="Unassembled WGS sequence"/>
</dbReference>
<dbReference type="Pfam" id="PF03466">
    <property type="entry name" value="LysR_substrate"/>
    <property type="match status" value="1"/>
</dbReference>
<dbReference type="GO" id="GO:0032993">
    <property type="term" value="C:protein-DNA complex"/>
    <property type="evidence" value="ECO:0007669"/>
    <property type="project" value="TreeGrafter"/>
</dbReference>
<dbReference type="EMBL" id="JACLAW010000007">
    <property type="protein sequence ID" value="MBC2665860.1"/>
    <property type="molecule type" value="Genomic_DNA"/>
</dbReference>
<keyword evidence="3" id="KW-0238">DNA-binding</keyword>
<keyword evidence="2" id="KW-0805">Transcription regulation</keyword>
<dbReference type="PRINTS" id="PR00039">
    <property type="entry name" value="HTHLYSR"/>
</dbReference>
<dbReference type="GO" id="GO:0003700">
    <property type="term" value="F:DNA-binding transcription factor activity"/>
    <property type="evidence" value="ECO:0007669"/>
    <property type="project" value="InterPro"/>
</dbReference>
<accession>A0A7X1FRZ1</accession>
<dbReference type="AlphaFoldDB" id="A0A7X1FRZ1"/>
<evidence type="ECO:0000313" key="7">
    <source>
        <dbReference type="Proteomes" id="UP000566813"/>
    </source>
</evidence>
<dbReference type="FunFam" id="1.10.10.10:FF:000001">
    <property type="entry name" value="LysR family transcriptional regulator"/>
    <property type="match status" value="1"/>
</dbReference>
<dbReference type="SUPFAM" id="SSF53850">
    <property type="entry name" value="Periplasmic binding protein-like II"/>
    <property type="match status" value="1"/>
</dbReference>
<dbReference type="InterPro" id="IPR000847">
    <property type="entry name" value="LysR_HTH_N"/>
</dbReference>
<feature type="domain" description="HTH lysR-type" evidence="5">
    <location>
        <begin position="1"/>
        <end position="57"/>
    </location>
</feature>
<evidence type="ECO:0000256" key="3">
    <source>
        <dbReference type="ARBA" id="ARBA00023125"/>
    </source>
</evidence>
<dbReference type="InterPro" id="IPR036390">
    <property type="entry name" value="WH_DNA-bd_sf"/>
</dbReference>
<comment type="similarity">
    <text evidence="1">Belongs to the LysR transcriptional regulatory family.</text>
</comment>
<dbReference type="PANTHER" id="PTHR30346">
    <property type="entry name" value="TRANSCRIPTIONAL DUAL REGULATOR HCAR-RELATED"/>
    <property type="match status" value="1"/>
</dbReference>
<evidence type="ECO:0000256" key="1">
    <source>
        <dbReference type="ARBA" id="ARBA00009437"/>
    </source>
</evidence>
<reference evidence="6 7" key="1">
    <citation type="submission" date="2020-08" db="EMBL/GenBank/DDBJ databases">
        <title>The genome sequence of type strain Novosphingobium flavum NBRC 111647.</title>
        <authorList>
            <person name="Liu Y."/>
        </authorList>
    </citation>
    <scope>NUCLEOTIDE SEQUENCE [LARGE SCALE GENOMIC DNA]</scope>
    <source>
        <strain evidence="6 7">NBRC 111647</strain>
    </source>
</reference>
<dbReference type="Gene3D" id="3.40.190.10">
    <property type="entry name" value="Periplasmic binding protein-like II"/>
    <property type="match status" value="2"/>
</dbReference>
<dbReference type="InterPro" id="IPR005119">
    <property type="entry name" value="LysR_subst-bd"/>
</dbReference>
<dbReference type="Gene3D" id="1.10.10.10">
    <property type="entry name" value="Winged helix-like DNA-binding domain superfamily/Winged helix DNA-binding domain"/>
    <property type="match status" value="1"/>
</dbReference>
<dbReference type="PROSITE" id="PS50931">
    <property type="entry name" value="HTH_LYSR"/>
    <property type="match status" value="1"/>
</dbReference>
<dbReference type="PANTHER" id="PTHR30346:SF28">
    <property type="entry name" value="HTH-TYPE TRANSCRIPTIONAL REGULATOR CYNR"/>
    <property type="match status" value="1"/>
</dbReference>
<evidence type="ECO:0000256" key="2">
    <source>
        <dbReference type="ARBA" id="ARBA00023015"/>
    </source>
</evidence>
<dbReference type="SUPFAM" id="SSF46785">
    <property type="entry name" value="Winged helix' DNA-binding domain"/>
    <property type="match status" value="1"/>
</dbReference>
<dbReference type="Pfam" id="PF00126">
    <property type="entry name" value="HTH_1"/>
    <property type="match status" value="1"/>
</dbReference>
<proteinExistence type="inferred from homology"/>
<dbReference type="RefSeq" id="WP_185664131.1">
    <property type="nucleotide sequence ID" value="NZ_JACLAW010000007.1"/>
</dbReference>
<name>A0A7X1FRZ1_9SPHN</name>
<evidence type="ECO:0000259" key="5">
    <source>
        <dbReference type="PROSITE" id="PS50931"/>
    </source>
</evidence>
<protein>
    <submittedName>
        <fullName evidence="6">LysR family transcriptional regulator</fullName>
    </submittedName>
</protein>
<evidence type="ECO:0000313" key="6">
    <source>
        <dbReference type="EMBL" id="MBC2665860.1"/>
    </source>
</evidence>
<gene>
    <name evidence="6" type="ORF">H7F51_10015</name>
</gene>
<dbReference type="GO" id="GO:0003677">
    <property type="term" value="F:DNA binding"/>
    <property type="evidence" value="ECO:0007669"/>
    <property type="project" value="UniProtKB-KW"/>
</dbReference>
<keyword evidence="7" id="KW-1185">Reference proteome</keyword>
<comment type="caution">
    <text evidence="6">The sequence shown here is derived from an EMBL/GenBank/DDBJ whole genome shotgun (WGS) entry which is preliminary data.</text>
</comment>
<evidence type="ECO:0000256" key="4">
    <source>
        <dbReference type="ARBA" id="ARBA00023163"/>
    </source>
</evidence>
<organism evidence="6 7">
    <name type="scientific">Novosphingobium flavum</name>
    <dbReference type="NCBI Taxonomy" id="1778672"/>
    <lineage>
        <taxon>Bacteria</taxon>
        <taxon>Pseudomonadati</taxon>
        <taxon>Pseudomonadota</taxon>
        <taxon>Alphaproteobacteria</taxon>
        <taxon>Sphingomonadales</taxon>
        <taxon>Sphingomonadaceae</taxon>
        <taxon>Novosphingobium</taxon>
    </lineage>
</organism>
<keyword evidence="4" id="KW-0804">Transcription</keyword>
<sequence length="290" mass="31136">MFAELRTLIAVSRWGTFSRAGERVGLTQAAVSGQMKRLEEQLGFSLFERTGRSARLNVAGLRTVERARAILASLEALGDPEECSAAGLGTLRIGAISSLQAPLLARALGPLSRAYPGLALQVVPGLGLNLLDQVDSGELDLAVMIRPPFDLPAELAWDLLARDRYSLIAPAALASEDWRGVLTAQPFLRYDRLSFGGRQVDRFIRSLPFPVTLSIEVPVQSMVTMVESGLGVALVPLAEERQPLPPGVVALPLPGVDLARETGVVRPRGHRLSAVIDNLVEILREVSAAP</sequence>